<proteinExistence type="predicted"/>
<evidence type="ECO:0000256" key="1">
    <source>
        <dbReference type="SAM" id="MobiDB-lite"/>
    </source>
</evidence>
<feature type="region of interest" description="Disordered" evidence="1">
    <location>
        <begin position="1"/>
        <end position="31"/>
    </location>
</feature>
<comment type="caution">
    <text evidence="2">The sequence shown here is derived from an EMBL/GenBank/DDBJ whole genome shotgun (WGS) entry which is preliminary data.</text>
</comment>
<feature type="region of interest" description="Disordered" evidence="1">
    <location>
        <begin position="222"/>
        <end position="256"/>
    </location>
</feature>
<dbReference type="EMBL" id="JWIN03000022">
    <property type="protein sequence ID" value="KAB1260109.1"/>
    <property type="molecule type" value="Genomic_DNA"/>
</dbReference>
<dbReference type="Proteomes" id="UP000299084">
    <property type="component" value="Unassembled WGS sequence"/>
</dbReference>
<evidence type="ECO:0000313" key="2">
    <source>
        <dbReference type="EMBL" id="KAB1260109.1"/>
    </source>
</evidence>
<protein>
    <submittedName>
        <fullName evidence="2">Uncharacterized protein</fullName>
    </submittedName>
</protein>
<keyword evidence="3" id="KW-1185">Reference proteome</keyword>
<sequence length="289" mass="31135">MSFSDMGTDGEGARVGSSRPRDSCPSPMFPWDPRRGGHFRSHLGMETSGPVPSSCPQGPVGEGLMHPSRGGFHQPGRCLIVTAQRSSPRSGLQMMGWGLGSRHGYFQPGLHFPTLPKNSSPGLVLGTGHFMPTPFTEQQSEAKGEASLAEDCPSVQTHFTLGKPVAAERWSVVVELAEVGLRSWGPRGGHLTGNMIPWFRGALHGGHGERPGPCLGDMLEIRDPHEEGPGFLPSCPGPKAPQSEGSKPKVFPRHSPSSCWKAHFQCLRITEHRWVPALAQPPARPVKGF</sequence>
<name>A0A5N4CMG2_CAMDR</name>
<gene>
    <name evidence="2" type="ORF">Cadr_000025658</name>
</gene>
<dbReference type="AlphaFoldDB" id="A0A5N4CMG2"/>
<accession>A0A5N4CMG2</accession>
<organism evidence="2 3">
    <name type="scientific">Camelus dromedarius</name>
    <name type="common">Dromedary</name>
    <name type="synonym">Arabian camel</name>
    <dbReference type="NCBI Taxonomy" id="9838"/>
    <lineage>
        <taxon>Eukaryota</taxon>
        <taxon>Metazoa</taxon>
        <taxon>Chordata</taxon>
        <taxon>Craniata</taxon>
        <taxon>Vertebrata</taxon>
        <taxon>Euteleostomi</taxon>
        <taxon>Mammalia</taxon>
        <taxon>Eutheria</taxon>
        <taxon>Laurasiatheria</taxon>
        <taxon>Artiodactyla</taxon>
        <taxon>Tylopoda</taxon>
        <taxon>Camelidae</taxon>
        <taxon>Camelus</taxon>
    </lineage>
</organism>
<reference evidence="2 3" key="1">
    <citation type="journal article" date="2019" name="Mol. Ecol. Resour.">
        <title>Improving Illumina assemblies with Hi-C and long reads: an example with the North African dromedary.</title>
        <authorList>
            <person name="Elbers J.P."/>
            <person name="Rogers M.F."/>
            <person name="Perelman P.L."/>
            <person name="Proskuryakova A.A."/>
            <person name="Serdyukova N.A."/>
            <person name="Johnson W.E."/>
            <person name="Horin P."/>
            <person name="Corander J."/>
            <person name="Murphy D."/>
            <person name="Burger P.A."/>
        </authorList>
    </citation>
    <scope>NUCLEOTIDE SEQUENCE [LARGE SCALE GENOMIC DNA]</scope>
    <source>
        <strain evidence="2">Drom800</strain>
        <tissue evidence="2">Blood</tissue>
    </source>
</reference>
<evidence type="ECO:0000313" key="3">
    <source>
        <dbReference type="Proteomes" id="UP000299084"/>
    </source>
</evidence>